<dbReference type="EC" id="3.1.1.3" evidence="3"/>
<keyword evidence="3" id="KW-0378">Hydrolase</keyword>
<sequence>MPTKYPIILVHGLFGFDKIAGYPCFFAIENRLKKQGYNVFSPILSGVNSNEVNGEQLWLYIEELKRNIGCEKVNLIAHSQGALFARYVAANYSASIASVTSMNGVNHGSEIADLVRKVLIPGKLTETVVVTAAEIFFTFISLISSGTLKPQDGVEALNSLTTEVVNEFNKKYPQGLPKEWRGEGDEVVNGVHYYSFGSFIKKSLINSGINAFDVSHTSLLQLSSFFSREKENDGLVGRYSMRLGKLICDDYDMDHLDIVNQIAGVVSNQYDIPSIYVNHAQMLAKKGL</sequence>
<evidence type="ECO:0000313" key="4">
    <source>
        <dbReference type="EMBL" id="WGL94683.1"/>
    </source>
</evidence>
<evidence type="ECO:0000313" key="3">
    <source>
        <dbReference type="EMBL" id="QBY44985.1"/>
    </source>
</evidence>
<name>D2TW31_9GAMM</name>
<dbReference type="InterPro" id="IPR029058">
    <property type="entry name" value="AB_hydrolase_fold"/>
</dbReference>
<feature type="domain" description="AB hydrolase-1" evidence="1">
    <location>
        <begin position="5"/>
        <end position="172"/>
    </location>
</feature>
<dbReference type="Proteomes" id="UP001177597">
    <property type="component" value="Chromosome"/>
</dbReference>
<dbReference type="SMR" id="D2TW31"/>
<evidence type="ECO:0000313" key="6">
    <source>
        <dbReference type="EMBL" id="WGM05214.1"/>
    </source>
</evidence>
<dbReference type="RefSeq" id="WP_026822497.1">
    <property type="nucleotide sequence ID" value="NZ_CP038613.1"/>
</dbReference>
<organism evidence="2">
    <name type="scientific">Arsenophonus nasoniae</name>
    <name type="common">son-killer infecting Nasonia vitripennis</name>
    <dbReference type="NCBI Taxonomy" id="638"/>
    <lineage>
        <taxon>Bacteria</taxon>
        <taxon>Pseudomonadati</taxon>
        <taxon>Pseudomonadota</taxon>
        <taxon>Gammaproteobacteria</taxon>
        <taxon>Enterobacterales</taxon>
        <taxon>Morganellaceae</taxon>
        <taxon>Arsenophonus</taxon>
    </lineage>
</organism>
<dbReference type="Proteomes" id="UP001177595">
    <property type="component" value="Chromosome"/>
</dbReference>
<reference evidence="4" key="3">
    <citation type="submission" date="2023-04" db="EMBL/GenBank/DDBJ databases">
        <title>Genome dynamics across the evolutionary transition to endosymbiosis.</title>
        <authorList>
            <person name="Siozios S."/>
            <person name="Nadal-Jimenez P."/>
            <person name="Azagi T."/>
            <person name="Sprong H."/>
            <person name="Frost C.L."/>
            <person name="Parratt S.R."/>
            <person name="Taylor G."/>
            <person name="Brettell L."/>
            <person name="Lew K.C."/>
            <person name="Croft L."/>
            <person name="King K.C."/>
            <person name="Brockhurst M.A."/>
            <person name="Hypsa V."/>
            <person name="Novakova E."/>
            <person name="Darby A.C."/>
            <person name="Hurst G.D.D."/>
        </authorList>
    </citation>
    <scope>NUCLEOTIDE SEQUENCE</scope>
    <source>
        <strain evidence="4">AIh</strain>
        <strain evidence="6">ANv_CAN</strain>
        <strain evidence="5">APv</strain>
    </source>
</reference>
<evidence type="ECO:0000313" key="7">
    <source>
        <dbReference type="Proteomes" id="UP000295134"/>
    </source>
</evidence>
<proteinExistence type="predicted"/>
<dbReference type="EMBL" id="CP038613">
    <property type="protein sequence ID" value="QBY44985.1"/>
    <property type="molecule type" value="Genomic_DNA"/>
</dbReference>
<gene>
    <name evidence="3" type="primary">lip</name>
    <name evidence="2" type="ORF">ARN_02430</name>
    <name evidence="3" type="ORF">ArsFIN_35720</name>
    <name evidence="4" type="ORF">QE207_13340</name>
    <name evidence="5" type="ORF">QE210_14980</name>
    <name evidence="6" type="ORF">QE258_16970</name>
</gene>
<protein>
    <submittedName>
        <fullName evidence="2 3">Lipase</fullName>
        <ecNumber evidence="3">3.1.1.3</ecNumber>
    </submittedName>
    <submittedName>
        <fullName evidence="4">Triacylglycerol lipase</fullName>
    </submittedName>
</protein>
<dbReference type="Proteomes" id="UP001177592">
    <property type="component" value="Chromosome"/>
</dbReference>
<keyword evidence="8" id="KW-1185">Reference proteome</keyword>
<dbReference type="Pfam" id="PF00561">
    <property type="entry name" value="Abhydrolase_1"/>
    <property type="match status" value="1"/>
</dbReference>
<reference evidence="2" key="1">
    <citation type="journal article" date="2010" name="Insect Mol. Biol.">
        <title>The draft genome sequence of Arsenophonus nasoniae, son-killer bacterium of Nasonia vitripennis, reveals genes associated with virulence and symbiosis.</title>
        <authorList>
            <person name="Wilkes T."/>
            <person name="Darby A.C."/>
            <person name="Choi J."/>
            <person name="Colborne J.K."/>
            <person name="Werren J.H."/>
            <person name="Hurst G.D.D."/>
        </authorList>
    </citation>
    <scope>NUCLEOTIDE SEQUENCE</scope>
</reference>
<dbReference type="Gene3D" id="3.40.50.1820">
    <property type="entry name" value="alpha/beta hydrolase"/>
    <property type="match status" value="1"/>
</dbReference>
<dbReference type="KEGG" id="ans:ArsFIN_35720"/>
<dbReference type="EMBL" id="CP123498">
    <property type="protein sequence ID" value="WGL94683.1"/>
    <property type="molecule type" value="Genomic_DNA"/>
</dbReference>
<dbReference type="EMBL" id="CP123504">
    <property type="protein sequence ID" value="WGM01122.1"/>
    <property type="molecule type" value="Genomic_DNA"/>
</dbReference>
<evidence type="ECO:0000313" key="5">
    <source>
        <dbReference type="EMBL" id="WGM01122.1"/>
    </source>
</evidence>
<evidence type="ECO:0000313" key="2">
    <source>
        <dbReference type="EMBL" id="CBA71562.1"/>
    </source>
</evidence>
<evidence type="ECO:0000259" key="1">
    <source>
        <dbReference type="Pfam" id="PF00561"/>
    </source>
</evidence>
<reference evidence="3 7" key="2">
    <citation type="submission" date="2019-03" db="EMBL/GenBank/DDBJ databases">
        <title>Long-read sequencing reveals hyperdense prophage content in a complex bacterial symbiont genome.</title>
        <authorList>
            <person name="Frost C.L."/>
            <person name="Siozios S."/>
            <person name="Nadal-Jimenez P."/>
            <person name="Brockhurst M.A."/>
            <person name="King K.C."/>
            <person name="Darby A.C."/>
            <person name="Hurst G.D.D."/>
        </authorList>
    </citation>
    <scope>NUCLEOTIDE SEQUENCE [LARGE SCALE GENOMIC DNA]</scope>
    <source>
        <strain evidence="3 7">FIN</strain>
    </source>
</reference>
<dbReference type="EMBL" id="CP123523">
    <property type="protein sequence ID" value="WGM05214.1"/>
    <property type="molecule type" value="Genomic_DNA"/>
</dbReference>
<accession>D2TW31</accession>
<evidence type="ECO:0000313" key="8">
    <source>
        <dbReference type="Proteomes" id="UP001177592"/>
    </source>
</evidence>
<dbReference type="GO" id="GO:0004806">
    <property type="term" value="F:triacylglycerol lipase activity"/>
    <property type="evidence" value="ECO:0007669"/>
    <property type="project" value="UniProtKB-EC"/>
</dbReference>
<dbReference type="GeneID" id="96878489"/>
<dbReference type="EMBL" id="FN545156">
    <property type="protein sequence ID" value="CBA71562.1"/>
    <property type="molecule type" value="Genomic_DNA"/>
</dbReference>
<dbReference type="InterPro" id="IPR000073">
    <property type="entry name" value="AB_hydrolase_1"/>
</dbReference>
<dbReference type="AlphaFoldDB" id="D2TW31"/>
<dbReference type="Proteomes" id="UP000295134">
    <property type="component" value="Chromosome"/>
</dbReference>
<dbReference type="SUPFAM" id="SSF53474">
    <property type="entry name" value="alpha/beta-Hydrolases"/>
    <property type="match status" value="1"/>
</dbReference>